<feature type="compositionally biased region" description="Polar residues" evidence="1">
    <location>
        <begin position="77"/>
        <end position="88"/>
    </location>
</feature>
<comment type="caution">
    <text evidence="2">The sequence shown here is derived from an EMBL/GenBank/DDBJ whole genome shotgun (WGS) entry which is preliminary data.</text>
</comment>
<dbReference type="Proteomes" id="UP000620124">
    <property type="component" value="Unassembled WGS sequence"/>
</dbReference>
<evidence type="ECO:0000256" key="1">
    <source>
        <dbReference type="SAM" id="MobiDB-lite"/>
    </source>
</evidence>
<sequence length="144" mass="15653">MGRASLMAVRSPATFIGYTSGAGNYILIDEHGVQFESRNVEFDEGVPHRTLDVGERLWMEDDAPVDLVPSNCAQSIAANSVPSTSSSVPDEKVSMPASRSHSPDPEPGTAPPPDPPRRSGRNTTTTTRAAESREYVQRKMLLER</sequence>
<name>A0A8H7DFP1_9AGAR</name>
<proteinExistence type="predicted"/>
<gene>
    <name evidence="2" type="ORF">MVEN_00128600</name>
</gene>
<feature type="compositionally biased region" description="Pro residues" evidence="1">
    <location>
        <begin position="105"/>
        <end position="114"/>
    </location>
</feature>
<dbReference type="AlphaFoldDB" id="A0A8H7DFP1"/>
<dbReference type="EMBL" id="JACAZI010000001">
    <property type="protein sequence ID" value="KAF7372655.1"/>
    <property type="molecule type" value="Genomic_DNA"/>
</dbReference>
<organism evidence="2 3">
    <name type="scientific">Mycena venus</name>
    <dbReference type="NCBI Taxonomy" id="2733690"/>
    <lineage>
        <taxon>Eukaryota</taxon>
        <taxon>Fungi</taxon>
        <taxon>Dikarya</taxon>
        <taxon>Basidiomycota</taxon>
        <taxon>Agaricomycotina</taxon>
        <taxon>Agaricomycetes</taxon>
        <taxon>Agaricomycetidae</taxon>
        <taxon>Agaricales</taxon>
        <taxon>Marasmiineae</taxon>
        <taxon>Mycenaceae</taxon>
        <taxon>Mycena</taxon>
    </lineage>
</organism>
<evidence type="ECO:0000313" key="2">
    <source>
        <dbReference type="EMBL" id="KAF7372655.1"/>
    </source>
</evidence>
<reference evidence="2" key="1">
    <citation type="submission" date="2020-05" db="EMBL/GenBank/DDBJ databases">
        <title>Mycena genomes resolve the evolution of fungal bioluminescence.</title>
        <authorList>
            <person name="Tsai I.J."/>
        </authorList>
    </citation>
    <scope>NUCLEOTIDE SEQUENCE</scope>
    <source>
        <strain evidence="2">CCC161011</strain>
    </source>
</reference>
<keyword evidence="3" id="KW-1185">Reference proteome</keyword>
<feature type="compositionally biased region" description="Basic and acidic residues" evidence="1">
    <location>
        <begin position="130"/>
        <end position="144"/>
    </location>
</feature>
<accession>A0A8H7DFP1</accession>
<protein>
    <submittedName>
        <fullName evidence="2">Uncharacterized protein</fullName>
    </submittedName>
</protein>
<feature type="region of interest" description="Disordered" evidence="1">
    <location>
        <begin position="77"/>
        <end position="144"/>
    </location>
</feature>
<evidence type="ECO:0000313" key="3">
    <source>
        <dbReference type="Proteomes" id="UP000620124"/>
    </source>
</evidence>